<keyword evidence="3" id="KW-1185">Reference proteome</keyword>
<feature type="transmembrane region" description="Helical" evidence="1">
    <location>
        <begin position="256"/>
        <end position="276"/>
    </location>
</feature>
<dbReference type="AlphaFoldDB" id="A0A5J5K2M3"/>
<dbReference type="RefSeq" id="WP_150934413.1">
    <property type="nucleotide sequence ID" value="NZ_VYTZ01000005.1"/>
</dbReference>
<accession>A0A5J5K2M3</accession>
<evidence type="ECO:0000256" key="1">
    <source>
        <dbReference type="SAM" id="Phobius"/>
    </source>
</evidence>
<evidence type="ECO:0000313" key="2">
    <source>
        <dbReference type="EMBL" id="KAA9378508.1"/>
    </source>
</evidence>
<feature type="transmembrane region" description="Helical" evidence="1">
    <location>
        <begin position="342"/>
        <end position="368"/>
    </location>
</feature>
<comment type="caution">
    <text evidence="2">The sequence shown here is derived from an EMBL/GenBank/DDBJ whole genome shotgun (WGS) entry which is preliminary data.</text>
</comment>
<sequence>MSVLEERYRRVLRLLPASYRARREEEMVSAFLDGARRAETDLDDQRVRWAEIAGVAALALRVRLGGPGSPPGEYATGEAVRGAAILGLVFWTMIGALFAAQTVLTYGVVAGVLPDGLMGIGDPGSPERLRQVLSGLAPLLWAASLGALVRGRAGTAKAAAWAALVLPYALDPGAAGGPGWIAGLLTALPALVTALALTAGFHRDAPPPRLPGATAARVVAVPVAAGVLLALAVGALGAAARAGGEPGPLTLQPWLWLDPAGLACVSLLAVTAWLVLRRSAVRASATPAPATPAPASAAPASAAPVSAPPVVASGSVAPAAAILTVPAVVARAATLHPGAEGYLSGLITLVGALQLALLLACGVTLVALTVRTPGAAARDDLTGTREQPG</sequence>
<protein>
    <submittedName>
        <fullName evidence="2">Uncharacterized protein</fullName>
    </submittedName>
</protein>
<keyword evidence="1" id="KW-1133">Transmembrane helix</keyword>
<organism evidence="2 3">
    <name type="scientific">Microbispora cellulosiformans</name>
    <dbReference type="NCBI Taxonomy" id="2614688"/>
    <lineage>
        <taxon>Bacteria</taxon>
        <taxon>Bacillati</taxon>
        <taxon>Actinomycetota</taxon>
        <taxon>Actinomycetes</taxon>
        <taxon>Streptosporangiales</taxon>
        <taxon>Streptosporangiaceae</taxon>
        <taxon>Microbispora</taxon>
    </lineage>
</organism>
<dbReference type="Proteomes" id="UP000327011">
    <property type="component" value="Unassembled WGS sequence"/>
</dbReference>
<reference evidence="2 3" key="1">
    <citation type="submission" date="2019-09" db="EMBL/GenBank/DDBJ databases">
        <title>Screening of Novel Bioactive Compounds from Soil-Associated.</title>
        <authorList>
            <person name="Gong X."/>
        </authorList>
    </citation>
    <scope>NUCLEOTIDE SEQUENCE [LARGE SCALE GENOMIC DNA]</scope>
    <source>
        <strain evidence="2 3">Gxj-6</strain>
    </source>
</reference>
<feature type="transmembrane region" description="Helical" evidence="1">
    <location>
        <begin position="83"/>
        <end position="109"/>
    </location>
</feature>
<proteinExistence type="predicted"/>
<feature type="transmembrane region" description="Helical" evidence="1">
    <location>
        <begin position="181"/>
        <end position="202"/>
    </location>
</feature>
<keyword evidence="1" id="KW-0472">Membrane</keyword>
<keyword evidence="1" id="KW-0812">Transmembrane</keyword>
<gene>
    <name evidence="2" type="ORF">F5972_16855</name>
</gene>
<feature type="transmembrane region" description="Helical" evidence="1">
    <location>
        <begin position="214"/>
        <end position="236"/>
    </location>
</feature>
<name>A0A5J5K2M3_9ACTN</name>
<dbReference type="EMBL" id="VYTZ01000005">
    <property type="protein sequence ID" value="KAA9378508.1"/>
    <property type="molecule type" value="Genomic_DNA"/>
</dbReference>
<feature type="transmembrane region" description="Helical" evidence="1">
    <location>
        <begin position="310"/>
        <end position="330"/>
    </location>
</feature>
<evidence type="ECO:0000313" key="3">
    <source>
        <dbReference type="Proteomes" id="UP000327011"/>
    </source>
</evidence>